<keyword evidence="2" id="KW-1185">Reference proteome</keyword>
<sequence>MNMEIKEIRYIAPDMQVVQGALNKFNEAAVGGRYSFMPSLQERLLVSAKLLSSDTRAIIDHVRSLEVIVESTNIKAIIEQWVEIKASGMPNADLDPAISRLATMYDEKADRIVSKVEESKYKVAQWVNEGEHLNLEHFSDPLLAYDAKRLAELEEQVSASVAEKDLLREDKKTIVEAIKVLQSKSWVDHVKELLPTAEQIEVLVAAVVVRKVDANLVKVALERVTLYVDLINGGLTFNSLAEARNKITDKLTALNAQEKIHVAEIHKLKERQNNMVIFEELVGVRTLWASNMQLVIQGLAVFLDGVRAARTSTEQSMQHLYAEMAEFMAFLRQISR</sequence>
<dbReference type="NCBIfam" id="NF033927">
    <property type="entry name" value="alph_xenorhab_B"/>
    <property type="match status" value="1"/>
</dbReference>
<evidence type="ECO:0000313" key="2">
    <source>
        <dbReference type="Proteomes" id="UP000050342"/>
    </source>
</evidence>
<dbReference type="OrthoDB" id="6865696at2"/>
<comment type="caution">
    <text evidence="1">The sequence shown here is derived from an EMBL/GenBank/DDBJ whole genome shotgun (WGS) entry which is preliminary data.</text>
</comment>
<gene>
    <name evidence="1" type="ORF">AQS70_16540</name>
</gene>
<name>A0A0Q0SYB7_9PSED</name>
<reference evidence="1 2" key="1">
    <citation type="submission" date="2015-10" db="EMBL/GenBank/DDBJ databases">
        <title>Pseudomonas helleri sp. nov. and Pseudomonas weihenstephanensis sp. nov., isolated from raw cows milk.</title>
        <authorList>
            <person name="Von Neubeck M."/>
            <person name="Huptas C."/>
            <person name="Wenning M."/>
            <person name="Scherer S."/>
        </authorList>
    </citation>
    <scope>NUCLEOTIDE SEQUENCE [LARGE SCALE GENOMIC DNA]</scope>
    <source>
        <strain evidence="1 2">BSTT44</strain>
    </source>
</reference>
<organism evidence="1 2">
    <name type="scientific">Pseudomonas endophytica</name>
    <dbReference type="NCBI Taxonomy" id="1563157"/>
    <lineage>
        <taxon>Bacteria</taxon>
        <taxon>Pseudomonadati</taxon>
        <taxon>Pseudomonadota</taxon>
        <taxon>Gammaproteobacteria</taxon>
        <taxon>Pseudomonadales</taxon>
        <taxon>Pseudomonadaceae</taxon>
        <taxon>Pseudomonas</taxon>
    </lineage>
</organism>
<accession>A0A0Q0SYB7</accession>
<dbReference type="InterPro" id="IPR047760">
    <property type="entry name" value="XaxB-like"/>
</dbReference>
<evidence type="ECO:0000313" key="1">
    <source>
        <dbReference type="EMBL" id="KQB51905.1"/>
    </source>
</evidence>
<dbReference type="EMBL" id="LLWH01000218">
    <property type="protein sequence ID" value="KQB51905.1"/>
    <property type="molecule type" value="Genomic_DNA"/>
</dbReference>
<proteinExistence type="predicted"/>
<dbReference type="STRING" id="1563157.AQS70_16540"/>
<protein>
    <recommendedName>
        <fullName evidence="3">Alpha-xenorhabdolysin family binary toxin subunit B</fullName>
    </recommendedName>
</protein>
<dbReference type="Proteomes" id="UP000050342">
    <property type="component" value="Unassembled WGS sequence"/>
</dbReference>
<evidence type="ECO:0008006" key="3">
    <source>
        <dbReference type="Google" id="ProtNLM"/>
    </source>
</evidence>
<dbReference type="RefSeq" id="WP_055104589.1">
    <property type="nucleotide sequence ID" value="NZ_LLWH01000218.1"/>
</dbReference>
<dbReference type="AlphaFoldDB" id="A0A0Q0SYB7"/>